<gene>
    <name evidence="2" type="ORF">FIBRA_05914</name>
</gene>
<dbReference type="GeneID" id="24098678"/>
<name>J4HYA8_9APHY</name>
<evidence type="ECO:0000256" key="1">
    <source>
        <dbReference type="SAM" id="MobiDB-lite"/>
    </source>
</evidence>
<sequence>MFGVAPPQVLYHTRHAVPSVGGNAGSAGAKSLLQQQQHYSPMEPLRSPVSPGTRNRNQSAYKGKSKKSSRPGTAESSEPLLDHAVNAEWDRPLSAPLSDVYLHYRHSLNSLNDIIDRDDKQSLAELHDYLSSRNDLFEESPAEDEPLVISTPTTKAERRRSLPSRMSLTSLSSEWSALPSPPQESAFQTRRRRAAKLTQFFGVNYRDLMSEILDSIEKGLEEESGKGTLKPDEVQDLLQKLVKLKTKRNNLS</sequence>
<evidence type="ECO:0000313" key="2">
    <source>
        <dbReference type="EMBL" id="CCM03767.1"/>
    </source>
</evidence>
<dbReference type="Proteomes" id="UP000006352">
    <property type="component" value="Unassembled WGS sequence"/>
</dbReference>
<reference evidence="2 3" key="1">
    <citation type="journal article" date="2012" name="Appl. Environ. Microbiol.">
        <title>Short-read sequencing for genomic analysis of the brown rot fungus Fibroporia radiculosa.</title>
        <authorList>
            <person name="Tang J.D."/>
            <person name="Perkins A.D."/>
            <person name="Sonstegard T.S."/>
            <person name="Schroeder S.G."/>
            <person name="Burgess S.C."/>
            <person name="Diehl S.V."/>
        </authorList>
    </citation>
    <scope>NUCLEOTIDE SEQUENCE [LARGE SCALE GENOMIC DNA]</scope>
    <source>
        <strain evidence="2 3">TFFH 294</strain>
    </source>
</reference>
<dbReference type="InParanoid" id="J4HYA8"/>
<dbReference type="AlphaFoldDB" id="J4HYA8"/>
<accession>J4HYA8</accession>
<dbReference type="HOGENOM" id="CLU_1182622_0_0_1"/>
<dbReference type="OrthoDB" id="354769at2759"/>
<keyword evidence="3" id="KW-1185">Reference proteome</keyword>
<feature type="compositionally biased region" description="Polar residues" evidence="1">
    <location>
        <begin position="50"/>
        <end position="60"/>
    </location>
</feature>
<proteinExistence type="predicted"/>
<dbReference type="RefSeq" id="XP_012183050.1">
    <property type="nucleotide sequence ID" value="XM_012327660.1"/>
</dbReference>
<organism evidence="2 3">
    <name type="scientific">Fibroporia radiculosa</name>
    <dbReference type="NCBI Taxonomy" id="599839"/>
    <lineage>
        <taxon>Eukaryota</taxon>
        <taxon>Fungi</taxon>
        <taxon>Dikarya</taxon>
        <taxon>Basidiomycota</taxon>
        <taxon>Agaricomycotina</taxon>
        <taxon>Agaricomycetes</taxon>
        <taxon>Polyporales</taxon>
        <taxon>Fibroporiaceae</taxon>
        <taxon>Fibroporia</taxon>
    </lineage>
</organism>
<protein>
    <submittedName>
        <fullName evidence="2">Uncharacterized protein</fullName>
    </submittedName>
</protein>
<dbReference type="EMBL" id="HE797128">
    <property type="protein sequence ID" value="CCM03767.1"/>
    <property type="molecule type" value="Genomic_DNA"/>
</dbReference>
<feature type="region of interest" description="Disordered" evidence="1">
    <location>
        <begin position="17"/>
        <end position="79"/>
    </location>
</feature>
<evidence type="ECO:0000313" key="3">
    <source>
        <dbReference type="Proteomes" id="UP000006352"/>
    </source>
</evidence>